<dbReference type="OrthoDB" id="9801058at2"/>
<comment type="caution">
    <text evidence="9">The sequence shown here is derived from an EMBL/GenBank/DDBJ whole genome shotgun (WGS) entry which is preliminary data.</text>
</comment>
<evidence type="ECO:0000256" key="8">
    <source>
        <dbReference type="RuleBase" id="RU363041"/>
    </source>
</evidence>
<dbReference type="InterPro" id="IPR052017">
    <property type="entry name" value="TSUP"/>
</dbReference>
<dbReference type="Proteomes" id="UP000245627">
    <property type="component" value="Unassembled WGS sequence"/>
</dbReference>
<feature type="transmembrane region" description="Helical" evidence="8">
    <location>
        <begin position="209"/>
        <end position="229"/>
    </location>
</feature>
<evidence type="ECO:0000256" key="6">
    <source>
        <dbReference type="ARBA" id="ARBA00022989"/>
    </source>
</evidence>
<keyword evidence="3" id="KW-0813">Transport</keyword>
<feature type="transmembrane region" description="Helical" evidence="8">
    <location>
        <begin position="241"/>
        <end position="258"/>
    </location>
</feature>
<dbReference type="AlphaFoldDB" id="A0A2T8HIA8"/>
<dbReference type="GO" id="GO:0005886">
    <property type="term" value="C:plasma membrane"/>
    <property type="evidence" value="ECO:0007669"/>
    <property type="project" value="UniProtKB-SubCell"/>
</dbReference>
<evidence type="ECO:0000256" key="3">
    <source>
        <dbReference type="ARBA" id="ARBA00022448"/>
    </source>
</evidence>
<dbReference type="InterPro" id="IPR002781">
    <property type="entry name" value="TM_pro_TauE-like"/>
</dbReference>
<evidence type="ECO:0000256" key="5">
    <source>
        <dbReference type="ARBA" id="ARBA00022692"/>
    </source>
</evidence>
<accession>A0A2T8HIA8</accession>
<dbReference type="RefSeq" id="WP_116775652.1">
    <property type="nucleotide sequence ID" value="NZ_QDKG01000003.1"/>
</dbReference>
<comment type="similarity">
    <text evidence="2 8">Belongs to the 4-toluene sulfonate uptake permease (TSUP) (TC 2.A.102) family.</text>
</comment>
<reference evidence="9 10" key="1">
    <citation type="submission" date="2018-04" db="EMBL/GenBank/DDBJ databases">
        <title>Sphingobacterium cortibacter sp. nov.</title>
        <authorList>
            <person name="Li Y."/>
        </authorList>
    </citation>
    <scope>NUCLEOTIDE SEQUENCE [LARGE SCALE GENOMIC DNA]</scope>
    <source>
        <strain evidence="9 10">2c-3</strain>
    </source>
</reference>
<keyword evidence="7 8" id="KW-0472">Membrane</keyword>
<evidence type="ECO:0000256" key="2">
    <source>
        <dbReference type="ARBA" id="ARBA00009142"/>
    </source>
</evidence>
<feature type="transmembrane region" description="Helical" evidence="8">
    <location>
        <begin position="112"/>
        <end position="128"/>
    </location>
</feature>
<proteinExistence type="inferred from homology"/>
<feature type="transmembrane region" description="Helical" evidence="8">
    <location>
        <begin position="179"/>
        <end position="197"/>
    </location>
</feature>
<evidence type="ECO:0000256" key="7">
    <source>
        <dbReference type="ARBA" id="ARBA00023136"/>
    </source>
</evidence>
<protein>
    <recommendedName>
        <fullName evidence="8">Probable membrane transporter protein</fullName>
    </recommendedName>
</protein>
<dbReference type="EMBL" id="QDKG01000003">
    <property type="protein sequence ID" value="PVH25062.1"/>
    <property type="molecule type" value="Genomic_DNA"/>
</dbReference>
<dbReference type="PANTHER" id="PTHR30269">
    <property type="entry name" value="TRANSMEMBRANE PROTEIN YFCA"/>
    <property type="match status" value="1"/>
</dbReference>
<organism evidence="9 10">
    <name type="scientific">Sphingobacterium corticibacter</name>
    <dbReference type="NCBI Taxonomy" id="2171749"/>
    <lineage>
        <taxon>Bacteria</taxon>
        <taxon>Pseudomonadati</taxon>
        <taxon>Bacteroidota</taxon>
        <taxon>Sphingobacteriia</taxon>
        <taxon>Sphingobacteriales</taxon>
        <taxon>Sphingobacteriaceae</taxon>
        <taxon>Sphingobacterium</taxon>
    </lineage>
</organism>
<evidence type="ECO:0000313" key="9">
    <source>
        <dbReference type="EMBL" id="PVH25062.1"/>
    </source>
</evidence>
<gene>
    <name evidence="9" type="ORF">DC487_09005</name>
</gene>
<keyword evidence="6 8" id="KW-1133">Transmembrane helix</keyword>
<sequence>MLDAAWETALQLLPTPQAWFLYLVCAVLIGMSKTGIQNIGTVSVPFFALLFGAKYSTGIVLIMLCMADLTAVIYYRKSLIWSEVTKLLPSALVGLLAGLALGNSIDDRIFKLAMGICILVGVGIMLWSSRQTEESTKELVAKKWYSPLFGFIVGFSTMIGNAAGPALSVYLLTKRMSKLTFVATGAWFIMILNYIKIPLQAFVWQNLTIAGLLLNITSIPFILLGGLIGIKLVKVLKEQHFRWVIMSLVIFSSVMLILM</sequence>
<feature type="transmembrane region" description="Helical" evidence="8">
    <location>
        <begin position="87"/>
        <end position="105"/>
    </location>
</feature>
<evidence type="ECO:0000256" key="4">
    <source>
        <dbReference type="ARBA" id="ARBA00022475"/>
    </source>
</evidence>
<keyword evidence="10" id="KW-1185">Reference proteome</keyword>
<comment type="subcellular location">
    <subcellularLocation>
        <location evidence="1 8">Cell membrane</location>
        <topology evidence="1 8">Multi-pass membrane protein</topology>
    </subcellularLocation>
</comment>
<feature type="transmembrane region" description="Helical" evidence="8">
    <location>
        <begin position="148"/>
        <end position="172"/>
    </location>
</feature>
<evidence type="ECO:0000256" key="1">
    <source>
        <dbReference type="ARBA" id="ARBA00004651"/>
    </source>
</evidence>
<evidence type="ECO:0000313" key="10">
    <source>
        <dbReference type="Proteomes" id="UP000245627"/>
    </source>
</evidence>
<dbReference type="Pfam" id="PF01925">
    <property type="entry name" value="TauE"/>
    <property type="match status" value="1"/>
</dbReference>
<name>A0A2T8HIA8_9SPHI</name>
<keyword evidence="5 8" id="KW-0812">Transmembrane</keyword>
<dbReference type="PANTHER" id="PTHR30269:SF37">
    <property type="entry name" value="MEMBRANE TRANSPORTER PROTEIN"/>
    <property type="match status" value="1"/>
</dbReference>
<keyword evidence="4 8" id="KW-1003">Cell membrane</keyword>